<accession>A0A5B0QAK1</accession>
<keyword evidence="3" id="KW-1185">Reference proteome</keyword>
<gene>
    <name evidence="2" type="ORF">PGT21_011873</name>
</gene>
<proteinExistence type="predicted"/>
<comment type="caution">
    <text evidence="2">The sequence shown here is derived from an EMBL/GenBank/DDBJ whole genome shotgun (WGS) entry which is preliminary data.</text>
</comment>
<evidence type="ECO:0000313" key="2">
    <source>
        <dbReference type="EMBL" id="KAA1110139.1"/>
    </source>
</evidence>
<evidence type="ECO:0000313" key="3">
    <source>
        <dbReference type="Proteomes" id="UP000324748"/>
    </source>
</evidence>
<dbReference type="Proteomes" id="UP000324748">
    <property type="component" value="Unassembled WGS sequence"/>
</dbReference>
<dbReference type="AlphaFoldDB" id="A0A5B0QAK1"/>
<organism evidence="2 3">
    <name type="scientific">Puccinia graminis f. sp. tritici</name>
    <dbReference type="NCBI Taxonomy" id="56615"/>
    <lineage>
        <taxon>Eukaryota</taxon>
        <taxon>Fungi</taxon>
        <taxon>Dikarya</taxon>
        <taxon>Basidiomycota</taxon>
        <taxon>Pucciniomycotina</taxon>
        <taxon>Pucciniomycetes</taxon>
        <taxon>Pucciniales</taxon>
        <taxon>Pucciniaceae</taxon>
        <taxon>Puccinia</taxon>
    </lineage>
</organism>
<reference evidence="2 3" key="1">
    <citation type="submission" date="2019-05" db="EMBL/GenBank/DDBJ databases">
        <title>Emergence of the Ug99 lineage of the wheat stem rust pathogen through somatic hybridization.</title>
        <authorList>
            <person name="Li F."/>
            <person name="Upadhyaya N.M."/>
            <person name="Sperschneider J."/>
            <person name="Matny O."/>
            <person name="Nguyen-Phuc H."/>
            <person name="Mago R."/>
            <person name="Raley C."/>
            <person name="Miller M.E."/>
            <person name="Silverstein K.A.T."/>
            <person name="Henningsen E."/>
            <person name="Hirsch C.D."/>
            <person name="Visser B."/>
            <person name="Pretorius Z.A."/>
            <person name="Steffenson B.J."/>
            <person name="Schwessinger B."/>
            <person name="Dodds P.N."/>
            <person name="Figueroa M."/>
        </authorList>
    </citation>
    <scope>NUCLEOTIDE SEQUENCE [LARGE SCALE GENOMIC DNA]</scope>
    <source>
        <strain evidence="2">21-0</strain>
    </source>
</reference>
<name>A0A5B0QAK1_PUCGR</name>
<feature type="region of interest" description="Disordered" evidence="1">
    <location>
        <begin position="1"/>
        <end position="20"/>
    </location>
</feature>
<evidence type="ECO:0000256" key="1">
    <source>
        <dbReference type="SAM" id="MobiDB-lite"/>
    </source>
</evidence>
<dbReference type="EMBL" id="VSWC01000027">
    <property type="protein sequence ID" value="KAA1110139.1"/>
    <property type="molecule type" value="Genomic_DNA"/>
</dbReference>
<sequence>MSARSGKGNKFRSSFQFSSPHAPIAPSVKRVSAMFLCVLTKPTFSIAPKLPSTRLDSVRSINGTQSPFRSTYASKE</sequence>
<protein>
    <submittedName>
        <fullName evidence="2">Uncharacterized protein</fullName>
    </submittedName>
</protein>